<sequence length="297" mass="31366">MASGNSRKPLLELQKDGESLPSSHLRFGGKILSACAGGLITRPHGTTWTLACSMELQYAPDGDPAAGTVIGLLLLHPPNGQVSANSGPEGDMPAKLLANMIYLESEGSDLTTVDHGSFLGQLGTRCHAQKSFCFFPSSHVRTLDQPLACEVTQASVGLLAERSSDMIRLYAGGDIPGKDQSSASSSHDDSNLMTASGRIEQHSEEFQTLQTAYVEVLTMASSNPPWSAMSASSIFTDHVATCSLPASLVAAWKTVQADSAARGAIHHFVRPTLPEKSSIKTEAIVAFRSSGSRALIL</sequence>
<accession>A0A9P4I3W5</accession>
<gene>
    <name evidence="1" type="ORF">K490DRAFT_53159</name>
</gene>
<keyword evidence="2" id="KW-1185">Reference proteome</keyword>
<reference evidence="1" key="1">
    <citation type="journal article" date="2020" name="Stud. Mycol.">
        <title>101 Dothideomycetes genomes: a test case for predicting lifestyles and emergence of pathogens.</title>
        <authorList>
            <person name="Haridas S."/>
            <person name="Albert R."/>
            <person name="Binder M."/>
            <person name="Bloem J."/>
            <person name="Labutti K."/>
            <person name="Salamov A."/>
            <person name="Andreopoulos B."/>
            <person name="Baker S."/>
            <person name="Barry K."/>
            <person name="Bills G."/>
            <person name="Bluhm B."/>
            <person name="Cannon C."/>
            <person name="Castanera R."/>
            <person name="Culley D."/>
            <person name="Daum C."/>
            <person name="Ezra D."/>
            <person name="Gonzalez J."/>
            <person name="Henrissat B."/>
            <person name="Kuo A."/>
            <person name="Liang C."/>
            <person name="Lipzen A."/>
            <person name="Lutzoni F."/>
            <person name="Magnuson J."/>
            <person name="Mondo S."/>
            <person name="Nolan M."/>
            <person name="Ohm R."/>
            <person name="Pangilinan J."/>
            <person name="Park H.-J."/>
            <person name="Ramirez L."/>
            <person name="Alfaro M."/>
            <person name="Sun H."/>
            <person name="Tritt A."/>
            <person name="Yoshinaga Y."/>
            <person name="Zwiers L.-H."/>
            <person name="Turgeon B."/>
            <person name="Goodwin S."/>
            <person name="Spatafora J."/>
            <person name="Crous P."/>
            <person name="Grigoriev I."/>
        </authorList>
    </citation>
    <scope>NUCLEOTIDE SEQUENCE</scope>
    <source>
        <strain evidence="1">CBS 121410</strain>
    </source>
</reference>
<protein>
    <submittedName>
        <fullName evidence="1">Uncharacterized protein</fullName>
    </submittedName>
</protein>
<evidence type="ECO:0000313" key="1">
    <source>
        <dbReference type="EMBL" id="KAF2091999.1"/>
    </source>
</evidence>
<dbReference type="AlphaFoldDB" id="A0A9P4I3W5"/>
<proteinExistence type="predicted"/>
<comment type="caution">
    <text evidence="1">The sequence shown here is derived from an EMBL/GenBank/DDBJ whole genome shotgun (WGS) entry which is preliminary data.</text>
</comment>
<organism evidence="1 2">
    <name type="scientific">Saccharata proteae CBS 121410</name>
    <dbReference type="NCBI Taxonomy" id="1314787"/>
    <lineage>
        <taxon>Eukaryota</taxon>
        <taxon>Fungi</taxon>
        <taxon>Dikarya</taxon>
        <taxon>Ascomycota</taxon>
        <taxon>Pezizomycotina</taxon>
        <taxon>Dothideomycetes</taxon>
        <taxon>Dothideomycetes incertae sedis</taxon>
        <taxon>Botryosphaeriales</taxon>
        <taxon>Saccharataceae</taxon>
        <taxon>Saccharata</taxon>
    </lineage>
</organism>
<dbReference type="EMBL" id="ML978711">
    <property type="protein sequence ID" value="KAF2091999.1"/>
    <property type="molecule type" value="Genomic_DNA"/>
</dbReference>
<name>A0A9P4I3W5_9PEZI</name>
<dbReference type="Proteomes" id="UP000799776">
    <property type="component" value="Unassembled WGS sequence"/>
</dbReference>
<evidence type="ECO:0000313" key="2">
    <source>
        <dbReference type="Proteomes" id="UP000799776"/>
    </source>
</evidence>